<feature type="active site" description="Nucleophile" evidence="7">
    <location>
        <position position="237"/>
    </location>
</feature>
<evidence type="ECO:0000313" key="11">
    <source>
        <dbReference type="Proteomes" id="UP000198461"/>
    </source>
</evidence>
<proteinExistence type="inferred from homology"/>
<reference evidence="11" key="1">
    <citation type="submission" date="2016-11" db="EMBL/GenBank/DDBJ databases">
        <authorList>
            <person name="Varghese N."/>
            <person name="Submissions S."/>
        </authorList>
    </citation>
    <scope>NUCLEOTIDE SEQUENCE [LARGE SCALE GENOMIC DNA]</scope>
    <source>
        <strain evidence="11">DSM 17737</strain>
    </source>
</reference>
<dbReference type="STRING" id="364032.SAMN05443662_1406"/>
<dbReference type="PANTHER" id="PTHR36699:SF1">
    <property type="entry name" value="L,D-TRANSPEPTIDASE YAFK-RELATED"/>
    <property type="match status" value="1"/>
</dbReference>
<evidence type="ECO:0000256" key="4">
    <source>
        <dbReference type="ARBA" id="ARBA00022960"/>
    </source>
</evidence>
<dbReference type="CDD" id="cd16913">
    <property type="entry name" value="YkuD_like"/>
    <property type="match status" value="1"/>
</dbReference>
<feature type="signal peptide" evidence="8">
    <location>
        <begin position="1"/>
        <end position="22"/>
    </location>
</feature>
<keyword evidence="5 7" id="KW-0573">Peptidoglycan synthesis</keyword>
<dbReference type="GO" id="GO:0071555">
    <property type="term" value="P:cell wall organization"/>
    <property type="evidence" value="ECO:0007669"/>
    <property type="project" value="UniProtKB-UniRule"/>
</dbReference>
<evidence type="ECO:0000256" key="1">
    <source>
        <dbReference type="ARBA" id="ARBA00004752"/>
    </source>
</evidence>
<evidence type="ECO:0000256" key="2">
    <source>
        <dbReference type="ARBA" id="ARBA00005992"/>
    </source>
</evidence>
<evidence type="ECO:0000256" key="8">
    <source>
        <dbReference type="SAM" id="SignalP"/>
    </source>
</evidence>
<dbReference type="Proteomes" id="UP000198461">
    <property type="component" value="Unassembled WGS sequence"/>
</dbReference>
<dbReference type="OrthoDB" id="9809748at2"/>
<evidence type="ECO:0000256" key="3">
    <source>
        <dbReference type="ARBA" id="ARBA00022679"/>
    </source>
</evidence>
<keyword evidence="6 7" id="KW-0961">Cell wall biogenesis/degradation</keyword>
<feature type="chain" id="PRO_5012613514" evidence="8">
    <location>
        <begin position="23"/>
        <end position="354"/>
    </location>
</feature>
<keyword evidence="4 7" id="KW-0133">Cell shape</keyword>
<feature type="domain" description="L,D-TPase catalytic" evidence="9">
    <location>
        <begin position="127"/>
        <end position="263"/>
    </location>
</feature>
<dbReference type="UniPathway" id="UPA00219"/>
<evidence type="ECO:0000256" key="5">
    <source>
        <dbReference type="ARBA" id="ARBA00022984"/>
    </source>
</evidence>
<sequence>MKAVWGLIIGLTLSLCTLSAPAFEDPEAHLIGILKALQSGDIDTARARAETLRSQFPNYPMGKVLSVELNARLAGDKVVLKKLHAWHRDTVRQILAEARLRWQYAEQAITPEQWVHNLILSPGQQPWWVVVDLSASRLYLFENHSGQLRLALDTYISKGAGGIGKARKGDQRTPVGLYRITEWRNGADLPPIYGDGALVLDYPNPWDRFVGRTGSGIWLHGTPPDLYARPPASSKGCVVLSNGALEALKDHLQQPQGTPVLLVESIDKLSAADPDTPTSLIERVKTASPSQALELVRYPGEQDMYYVAWVGHGGLHAQFWRHDPHNGVVLALEQRLPLSGEVKLAEKAAPTQIR</sequence>
<name>A0A1N6GM59_9GAMM</name>
<dbReference type="RefSeq" id="WP_074201664.1">
    <property type="nucleotide sequence ID" value="NZ_FSRE01000003.1"/>
</dbReference>
<feature type="active site" description="Proton donor/acceptor" evidence="7">
    <location>
        <position position="220"/>
    </location>
</feature>
<evidence type="ECO:0000259" key="9">
    <source>
        <dbReference type="PROSITE" id="PS52029"/>
    </source>
</evidence>
<dbReference type="InterPro" id="IPR005490">
    <property type="entry name" value="LD_TPept_cat_dom"/>
</dbReference>
<dbReference type="GO" id="GO:0009252">
    <property type="term" value="P:peptidoglycan biosynthetic process"/>
    <property type="evidence" value="ECO:0007669"/>
    <property type="project" value="UniProtKB-UniPathway"/>
</dbReference>
<accession>A0A1N6GM59</accession>
<gene>
    <name evidence="10" type="ORF">SAMN05443662_1406</name>
</gene>
<protein>
    <submittedName>
        <fullName evidence="10">L,D-transpeptidase catalytic domain</fullName>
    </submittedName>
</protein>
<dbReference type="PROSITE" id="PS52029">
    <property type="entry name" value="LD_TPASE"/>
    <property type="match status" value="1"/>
</dbReference>
<dbReference type="Pfam" id="PF03734">
    <property type="entry name" value="YkuD"/>
    <property type="match status" value="1"/>
</dbReference>
<comment type="similarity">
    <text evidence="2">Belongs to the YkuD family.</text>
</comment>
<evidence type="ECO:0000313" key="10">
    <source>
        <dbReference type="EMBL" id="SIO08595.1"/>
    </source>
</evidence>
<dbReference type="InterPro" id="IPR038063">
    <property type="entry name" value="Transpep_catalytic_dom"/>
</dbReference>
<keyword evidence="11" id="KW-1185">Reference proteome</keyword>
<dbReference type="AlphaFoldDB" id="A0A1N6GM59"/>
<dbReference type="GO" id="GO:0016740">
    <property type="term" value="F:transferase activity"/>
    <property type="evidence" value="ECO:0007669"/>
    <property type="project" value="UniProtKB-KW"/>
</dbReference>
<dbReference type="SUPFAM" id="SSF141523">
    <property type="entry name" value="L,D-transpeptidase catalytic domain-like"/>
    <property type="match status" value="1"/>
</dbReference>
<dbReference type="Gene3D" id="2.40.440.10">
    <property type="entry name" value="L,D-transpeptidase catalytic domain-like"/>
    <property type="match status" value="1"/>
</dbReference>
<dbReference type="GO" id="GO:0008360">
    <property type="term" value="P:regulation of cell shape"/>
    <property type="evidence" value="ECO:0007669"/>
    <property type="project" value="UniProtKB-UniRule"/>
</dbReference>
<dbReference type="PANTHER" id="PTHR36699">
    <property type="entry name" value="LD-TRANSPEPTIDASE"/>
    <property type="match status" value="1"/>
</dbReference>
<dbReference type="EMBL" id="FSRE01000003">
    <property type="protein sequence ID" value="SIO08595.1"/>
    <property type="molecule type" value="Genomic_DNA"/>
</dbReference>
<comment type="pathway">
    <text evidence="1 7">Cell wall biogenesis; peptidoglycan biosynthesis.</text>
</comment>
<keyword evidence="8" id="KW-0732">Signal</keyword>
<keyword evidence="3" id="KW-0808">Transferase</keyword>
<evidence type="ECO:0000256" key="7">
    <source>
        <dbReference type="PROSITE-ProRule" id="PRU01373"/>
    </source>
</evidence>
<evidence type="ECO:0000256" key="6">
    <source>
        <dbReference type="ARBA" id="ARBA00023316"/>
    </source>
</evidence>
<organism evidence="10 11">
    <name type="scientific">Sulfurivirga caldicuralii</name>
    <dbReference type="NCBI Taxonomy" id="364032"/>
    <lineage>
        <taxon>Bacteria</taxon>
        <taxon>Pseudomonadati</taxon>
        <taxon>Pseudomonadota</taxon>
        <taxon>Gammaproteobacteria</taxon>
        <taxon>Thiotrichales</taxon>
        <taxon>Piscirickettsiaceae</taxon>
        <taxon>Sulfurivirga</taxon>
    </lineage>
</organism>
<dbReference type="GO" id="GO:0004180">
    <property type="term" value="F:carboxypeptidase activity"/>
    <property type="evidence" value="ECO:0007669"/>
    <property type="project" value="UniProtKB-ARBA"/>
</dbReference>